<dbReference type="InterPro" id="IPR050365">
    <property type="entry name" value="TIM50"/>
</dbReference>
<reference evidence="6 7" key="1">
    <citation type="journal article" date="2023" name="Life. Sci Alliance">
        <title>Evolutionary insights into 3D genome organization and epigenetic landscape of Vigna mungo.</title>
        <authorList>
            <person name="Junaid A."/>
            <person name="Singh B."/>
            <person name="Bhatia S."/>
        </authorList>
    </citation>
    <scope>NUCLEOTIDE SEQUENCE [LARGE SCALE GENOMIC DNA]</scope>
    <source>
        <strain evidence="6">Urdbean</strain>
    </source>
</reference>
<proteinExistence type="inferred from homology"/>
<keyword evidence="1" id="KW-0378">Hydrolase</keyword>
<dbReference type="Pfam" id="PF03031">
    <property type="entry name" value="NIF"/>
    <property type="match status" value="1"/>
</dbReference>
<evidence type="ECO:0000256" key="4">
    <source>
        <dbReference type="ARBA" id="ARBA00038355"/>
    </source>
</evidence>
<evidence type="ECO:0000313" key="6">
    <source>
        <dbReference type="EMBL" id="WVZ14141.1"/>
    </source>
</evidence>
<dbReference type="InterPro" id="IPR023214">
    <property type="entry name" value="HAD_sf"/>
</dbReference>
<evidence type="ECO:0000256" key="3">
    <source>
        <dbReference type="ARBA" id="ARBA00037324"/>
    </source>
</evidence>
<accession>A0AAQ3NQ42</accession>
<dbReference type="NCBIfam" id="TIGR02251">
    <property type="entry name" value="HIF-SF_euk"/>
    <property type="match status" value="1"/>
</dbReference>
<evidence type="ECO:0000256" key="1">
    <source>
        <dbReference type="ARBA" id="ARBA00022801"/>
    </source>
</evidence>
<feature type="domain" description="FCP1 homology" evidence="5">
    <location>
        <begin position="28"/>
        <end position="186"/>
    </location>
</feature>
<dbReference type="GO" id="GO:0005634">
    <property type="term" value="C:nucleus"/>
    <property type="evidence" value="ECO:0007669"/>
    <property type="project" value="UniProtKB-ARBA"/>
</dbReference>
<organism evidence="6 7">
    <name type="scientific">Vigna mungo</name>
    <name type="common">Black gram</name>
    <name type="synonym">Phaseolus mungo</name>
    <dbReference type="NCBI Taxonomy" id="3915"/>
    <lineage>
        <taxon>Eukaryota</taxon>
        <taxon>Viridiplantae</taxon>
        <taxon>Streptophyta</taxon>
        <taxon>Embryophyta</taxon>
        <taxon>Tracheophyta</taxon>
        <taxon>Spermatophyta</taxon>
        <taxon>Magnoliopsida</taxon>
        <taxon>eudicotyledons</taxon>
        <taxon>Gunneridae</taxon>
        <taxon>Pentapetalae</taxon>
        <taxon>rosids</taxon>
        <taxon>fabids</taxon>
        <taxon>Fabales</taxon>
        <taxon>Fabaceae</taxon>
        <taxon>Papilionoideae</taxon>
        <taxon>50 kb inversion clade</taxon>
        <taxon>NPAAA clade</taxon>
        <taxon>indigoferoid/millettioid clade</taxon>
        <taxon>Phaseoleae</taxon>
        <taxon>Vigna</taxon>
    </lineage>
</organism>
<dbReference type="SMART" id="SM00577">
    <property type="entry name" value="CPDc"/>
    <property type="match status" value="1"/>
</dbReference>
<name>A0AAQ3NQ42_VIGMU</name>
<dbReference type="EMBL" id="CP144697">
    <property type="protein sequence ID" value="WVZ14141.1"/>
    <property type="molecule type" value="Genomic_DNA"/>
</dbReference>
<comment type="similarity">
    <text evidence="4">Belongs to the CTDSPL2 family.</text>
</comment>
<dbReference type="InterPro" id="IPR036412">
    <property type="entry name" value="HAD-like_sf"/>
</dbReference>
<dbReference type="AlphaFoldDB" id="A0AAQ3NQ42"/>
<evidence type="ECO:0000313" key="7">
    <source>
        <dbReference type="Proteomes" id="UP001374535"/>
    </source>
</evidence>
<keyword evidence="2" id="KW-0904">Protein phosphatase</keyword>
<dbReference type="PROSITE" id="PS50969">
    <property type="entry name" value="FCP1"/>
    <property type="match status" value="1"/>
</dbReference>
<keyword evidence="7" id="KW-1185">Reference proteome</keyword>
<dbReference type="Proteomes" id="UP001374535">
    <property type="component" value="Chromosome 4"/>
</dbReference>
<dbReference type="SUPFAM" id="SSF56784">
    <property type="entry name" value="HAD-like"/>
    <property type="match status" value="1"/>
</dbReference>
<dbReference type="PANTHER" id="PTHR12210">
    <property type="entry name" value="DULLARD PROTEIN PHOSPHATASE"/>
    <property type="match status" value="1"/>
</dbReference>
<evidence type="ECO:0000259" key="5">
    <source>
        <dbReference type="PROSITE" id="PS50969"/>
    </source>
</evidence>
<dbReference type="GO" id="GO:0004721">
    <property type="term" value="F:phosphoprotein phosphatase activity"/>
    <property type="evidence" value="ECO:0007669"/>
    <property type="project" value="UniProtKB-KW"/>
</dbReference>
<evidence type="ECO:0000256" key="2">
    <source>
        <dbReference type="ARBA" id="ARBA00022912"/>
    </source>
</evidence>
<dbReference type="CDD" id="cd07521">
    <property type="entry name" value="HAD_FCP1-like"/>
    <property type="match status" value="1"/>
</dbReference>
<protein>
    <recommendedName>
        <fullName evidence="5">FCP1 homology domain-containing protein</fullName>
    </recommendedName>
</protein>
<dbReference type="InterPro" id="IPR011948">
    <property type="entry name" value="Dullard_phosphatase"/>
</dbReference>
<gene>
    <name evidence="6" type="ORF">V8G54_011707</name>
</gene>
<dbReference type="Gene3D" id="3.40.50.1000">
    <property type="entry name" value="HAD superfamily/HAD-like"/>
    <property type="match status" value="1"/>
</dbReference>
<sequence>MWFHSFLCHQVIPFSQELLPSSVSHKMIKKKNVTLALDLDETLVHSSPFPHDADFSFTIISDGKSSTVYVRKRPFLEEFLEKVSEMFEVVIFTASHSSYSAKLLDVLDPHKKIFAQRFYRDSCKWEDGHCLKDLTVLSTDLAKVFIIDNTPRVFRLHVSNGIPIKSWYGFSRDHALIDLLPFLEKLVDVDDVRPIIAAQFGARIHYARSAPIQIITI</sequence>
<dbReference type="FunFam" id="3.40.50.1000:FF:000015">
    <property type="entry name" value="CTD small phosphatase-like protein 2"/>
    <property type="match status" value="1"/>
</dbReference>
<comment type="function">
    <text evidence="3">Probable phosphatase.</text>
</comment>
<dbReference type="InterPro" id="IPR004274">
    <property type="entry name" value="FCP1_dom"/>
</dbReference>